<sequence length="274" mass="30554">MKRKLIALDLDGTTLNNDAVLSPTTIKTIQQVAAAGHVVSIVTGRPNRISQQFYDQLGLKTPMINFNGSLGHLPHRHWDKEYQYTFSRDIVFDLMQHQQEFDVEAMAAEGKTLFLANQIKPLAYGFFPTALTQQQLLSQQSLQQNPTSLTIALKREAQPRFIAYVRDHYGDLVDVNSWGGPNSVIEMGAKGIQKAIGVEFLAHLYHINREDVIAFGDENNDNEMIDYAGTGVAMKNATPHLKMLADDVTSLTNEENGLADYLQKAFNLEDSVTA</sequence>
<dbReference type="CDD" id="cd07516">
    <property type="entry name" value="HAD_Pase"/>
    <property type="match status" value="1"/>
</dbReference>
<proteinExistence type="predicted"/>
<evidence type="ECO:0000313" key="2">
    <source>
        <dbReference type="Proteomes" id="UP000051845"/>
    </source>
</evidence>
<dbReference type="InterPro" id="IPR023214">
    <property type="entry name" value="HAD_sf"/>
</dbReference>
<keyword evidence="1" id="KW-0378">Hydrolase</keyword>
<dbReference type="GO" id="GO:0005829">
    <property type="term" value="C:cytosol"/>
    <property type="evidence" value="ECO:0007669"/>
    <property type="project" value="TreeGrafter"/>
</dbReference>
<gene>
    <name evidence="1" type="ORF">FC82_GL000572</name>
</gene>
<protein>
    <submittedName>
        <fullName evidence="1">HAD superfamily hydrolase</fullName>
    </submittedName>
</protein>
<dbReference type="AlphaFoldDB" id="A0A0R2BDD2"/>
<dbReference type="SUPFAM" id="SSF56784">
    <property type="entry name" value="HAD-like"/>
    <property type="match status" value="1"/>
</dbReference>
<dbReference type="PANTHER" id="PTHR10000:SF23">
    <property type="entry name" value="5-AMINO-6-(5-PHOSPHO-D-RIBITYLAMINO)URACIL PHOSPHATASE YITU"/>
    <property type="match status" value="1"/>
</dbReference>
<dbReference type="NCBIfam" id="TIGR01484">
    <property type="entry name" value="HAD-SF-IIB"/>
    <property type="match status" value="1"/>
</dbReference>
<dbReference type="Gene3D" id="3.30.1240.10">
    <property type="match status" value="1"/>
</dbReference>
<dbReference type="GO" id="GO:0000287">
    <property type="term" value="F:magnesium ion binding"/>
    <property type="evidence" value="ECO:0007669"/>
    <property type="project" value="TreeGrafter"/>
</dbReference>
<dbReference type="GO" id="GO:0016791">
    <property type="term" value="F:phosphatase activity"/>
    <property type="evidence" value="ECO:0007669"/>
    <property type="project" value="TreeGrafter"/>
</dbReference>
<organism evidence="1 2">
    <name type="scientific">Secundilactobacillus collinoides DSM 20515 = JCM 1123</name>
    <dbReference type="NCBI Taxonomy" id="1423733"/>
    <lineage>
        <taxon>Bacteria</taxon>
        <taxon>Bacillati</taxon>
        <taxon>Bacillota</taxon>
        <taxon>Bacilli</taxon>
        <taxon>Lactobacillales</taxon>
        <taxon>Lactobacillaceae</taxon>
        <taxon>Secundilactobacillus</taxon>
    </lineage>
</organism>
<dbReference type="InterPro" id="IPR000150">
    <property type="entry name" value="Cof"/>
</dbReference>
<dbReference type="PANTHER" id="PTHR10000">
    <property type="entry name" value="PHOSPHOSERINE PHOSPHATASE"/>
    <property type="match status" value="1"/>
</dbReference>
<name>A0A0R2BDD2_SECCO</name>
<reference evidence="1 2" key="1">
    <citation type="journal article" date="2015" name="Genome Announc.">
        <title>Expanding the biotechnology potential of lactobacilli through comparative genomics of 213 strains and associated genera.</title>
        <authorList>
            <person name="Sun Z."/>
            <person name="Harris H.M."/>
            <person name="McCann A."/>
            <person name="Guo C."/>
            <person name="Argimon S."/>
            <person name="Zhang W."/>
            <person name="Yang X."/>
            <person name="Jeffery I.B."/>
            <person name="Cooney J.C."/>
            <person name="Kagawa T.F."/>
            <person name="Liu W."/>
            <person name="Song Y."/>
            <person name="Salvetti E."/>
            <person name="Wrobel A."/>
            <person name="Rasinkangas P."/>
            <person name="Parkhill J."/>
            <person name="Rea M.C."/>
            <person name="O'Sullivan O."/>
            <person name="Ritari J."/>
            <person name="Douillard F.P."/>
            <person name="Paul Ross R."/>
            <person name="Yang R."/>
            <person name="Briner A.E."/>
            <person name="Felis G.E."/>
            <person name="de Vos W.M."/>
            <person name="Barrangou R."/>
            <person name="Klaenhammer T.R."/>
            <person name="Caufield P.W."/>
            <person name="Cui Y."/>
            <person name="Zhang H."/>
            <person name="O'Toole P.W."/>
        </authorList>
    </citation>
    <scope>NUCLEOTIDE SEQUENCE [LARGE SCALE GENOMIC DNA]</scope>
    <source>
        <strain evidence="1 2">DSM 20515</strain>
    </source>
</reference>
<evidence type="ECO:0000313" key="1">
    <source>
        <dbReference type="EMBL" id="KRM77326.1"/>
    </source>
</evidence>
<dbReference type="Gene3D" id="3.40.50.1000">
    <property type="entry name" value="HAD superfamily/HAD-like"/>
    <property type="match status" value="1"/>
</dbReference>
<comment type="caution">
    <text evidence="1">The sequence shown here is derived from an EMBL/GenBank/DDBJ whole genome shotgun (WGS) entry which is preliminary data.</text>
</comment>
<dbReference type="InterPro" id="IPR036412">
    <property type="entry name" value="HAD-like_sf"/>
</dbReference>
<dbReference type="PATRIC" id="fig|1423733.4.peg.594"/>
<accession>A0A0R2BDD2</accession>
<dbReference type="EMBL" id="AYYR01000013">
    <property type="protein sequence ID" value="KRM77326.1"/>
    <property type="molecule type" value="Genomic_DNA"/>
</dbReference>
<dbReference type="InterPro" id="IPR006379">
    <property type="entry name" value="HAD-SF_hydro_IIB"/>
</dbReference>
<dbReference type="Pfam" id="PF08282">
    <property type="entry name" value="Hydrolase_3"/>
    <property type="match status" value="1"/>
</dbReference>
<dbReference type="NCBIfam" id="TIGR00099">
    <property type="entry name" value="Cof-subfamily"/>
    <property type="match status" value="1"/>
</dbReference>
<dbReference type="RefSeq" id="WP_054758475.1">
    <property type="nucleotide sequence ID" value="NZ_AYYR01000013.1"/>
</dbReference>
<dbReference type="STRING" id="33960.TY91_07990"/>
<dbReference type="Proteomes" id="UP000051845">
    <property type="component" value="Unassembled WGS sequence"/>
</dbReference>